<keyword evidence="1" id="KW-0808">Transferase</keyword>
<accession>A0AAV4P1Z8</accession>
<protein>
    <submittedName>
        <fullName evidence="1">Reverse transcriptase</fullName>
    </submittedName>
</protein>
<gene>
    <name evidence="1" type="primary">Tf2-11_65</name>
    <name evidence="1" type="ORF">CEXT_562421</name>
</gene>
<dbReference type="Proteomes" id="UP001054945">
    <property type="component" value="Unassembled WGS sequence"/>
</dbReference>
<dbReference type="GO" id="GO:0003964">
    <property type="term" value="F:RNA-directed DNA polymerase activity"/>
    <property type="evidence" value="ECO:0007669"/>
    <property type="project" value="UniProtKB-KW"/>
</dbReference>
<name>A0AAV4P1Z8_CAEEX</name>
<keyword evidence="1" id="KW-0695">RNA-directed DNA polymerase</keyword>
<evidence type="ECO:0000313" key="2">
    <source>
        <dbReference type="Proteomes" id="UP001054945"/>
    </source>
</evidence>
<keyword evidence="2" id="KW-1185">Reference proteome</keyword>
<comment type="caution">
    <text evidence="1">The sequence shown here is derived from an EMBL/GenBank/DDBJ whole genome shotgun (WGS) entry which is preliminary data.</text>
</comment>
<dbReference type="EMBL" id="BPLR01021464">
    <property type="protein sequence ID" value="GIX89939.1"/>
    <property type="molecule type" value="Genomic_DNA"/>
</dbReference>
<keyword evidence="1" id="KW-0548">Nucleotidyltransferase</keyword>
<organism evidence="1 2">
    <name type="scientific">Caerostris extrusa</name>
    <name type="common">Bark spider</name>
    <name type="synonym">Caerostris bankana</name>
    <dbReference type="NCBI Taxonomy" id="172846"/>
    <lineage>
        <taxon>Eukaryota</taxon>
        <taxon>Metazoa</taxon>
        <taxon>Ecdysozoa</taxon>
        <taxon>Arthropoda</taxon>
        <taxon>Chelicerata</taxon>
        <taxon>Arachnida</taxon>
        <taxon>Araneae</taxon>
        <taxon>Araneomorphae</taxon>
        <taxon>Entelegynae</taxon>
        <taxon>Araneoidea</taxon>
        <taxon>Araneidae</taxon>
        <taxon>Caerostris</taxon>
    </lineage>
</organism>
<evidence type="ECO:0000313" key="1">
    <source>
        <dbReference type="EMBL" id="GIX89939.1"/>
    </source>
</evidence>
<reference evidence="1 2" key="1">
    <citation type="submission" date="2021-06" db="EMBL/GenBank/DDBJ databases">
        <title>Caerostris extrusa draft genome.</title>
        <authorList>
            <person name="Kono N."/>
            <person name="Arakawa K."/>
        </authorList>
    </citation>
    <scope>NUCLEOTIDE SEQUENCE [LARGE SCALE GENOMIC DNA]</scope>
</reference>
<sequence>MPYDLIFRDPVRTYSDTPSFATQLVNMLQTSFALVKQHLEKSAEEVSKYQIELPKSKQIVVGDLVYLDTPKIRIRTSKELAKLNYGPFRVIKQFFSVMFEIQHVNKQRVHLKRLVKVAVRQVFPDELRISRPLPPTTVIISNFNFVFDMTGKSNRWRFELRGRTFLQTCDVDVG</sequence>
<dbReference type="AlphaFoldDB" id="A0AAV4P1Z8"/>
<proteinExistence type="predicted"/>